<evidence type="ECO:0000259" key="1">
    <source>
        <dbReference type="Pfam" id="PF20600"/>
    </source>
</evidence>
<name>A0A1G4G883_9BACT</name>
<accession>A0A1G4G883</accession>
<evidence type="ECO:0000313" key="2">
    <source>
        <dbReference type="EMBL" id="SCM58704.1"/>
    </source>
</evidence>
<dbReference type="STRING" id="1642646.ING2E5A_1927"/>
<protein>
    <recommendedName>
        <fullName evidence="1">Exodeoxyribonuclease X-like C-terminal domain-containing protein</fullName>
    </recommendedName>
</protein>
<feature type="domain" description="Exodeoxyribonuclease X-like C-terminal" evidence="1">
    <location>
        <begin position="168"/>
        <end position="196"/>
    </location>
</feature>
<dbReference type="Pfam" id="PF20600">
    <property type="entry name" value="ExoX-like_C"/>
    <property type="match status" value="2"/>
</dbReference>
<sequence>MELYYNIGRALPFTAQRFPDGRVSGWYRSQYVQVVKVMPHGKYGKYGKAYGYYYRNGERADSSDIEDLCWCKKEDQEPQEIPNSGCGSWKLLDIQGEPSSDNSKVLGLDDSIDFGKYKGVTLREVIEKDWQYIEWAVLQSQRLYVDVEAVVKYHESCIVSLKPTDVIQFGKYKGQSLASVYATDAQYLQWLESNNDSFRVDWDSFQAQKLNNKDE</sequence>
<dbReference type="AlphaFoldDB" id="A0A1G4G883"/>
<dbReference type="Proteomes" id="UP000178485">
    <property type="component" value="Chromosome i"/>
</dbReference>
<dbReference type="EMBL" id="LT608328">
    <property type="protein sequence ID" value="SCM58704.1"/>
    <property type="molecule type" value="Genomic_DNA"/>
</dbReference>
<evidence type="ECO:0000313" key="3">
    <source>
        <dbReference type="Proteomes" id="UP000178485"/>
    </source>
</evidence>
<dbReference type="InterPro" id="IPR046768">
    <property type="entry name" value="ExoX-like_C"/>
</dbReference>
<feature type="domain" description="Exodeoxyribonuclease X-like C-terminal" evidence="1">
    <location>
        <begin position="112"/>
        <end position="139"/>
    </location>
</feature>
<gene>
    <name evidence="2" type="ORF">ING2E5A_1927</name>
</gene>
<dbReference type="KEGG" id="pmuc:ING2E5A_1927"/>
<keyword evidence="3" id="KW-1185">Reference proteome</keyword>
<organism evidence="2 3">
    <name type="scientific">Petrimonas mucosa</name>
    <dbReference type="NCBI Taxonomy" id="1642646"/>
    <lineage>
        <taxon>Bacteria</taxon>
        <taxon>Pseudomonadati</taxon>
        <taxon>Bacteroidota</taxon>
        <taxon>Bacteroidia</taxon>
        <taxon>Bacteroidales</taxon>
        <taxon>Dysgonomonadaceae</taxon>
        <taxon>Petrimonas</taxon>
    </lineage>
</organism>
<reference evidence="2 3" key="1">
    <citation type="submission" date="2016-08" db="EMBL/GenBank/DDBJ databases">
        <authorList>
            <person name="Seilhamer J.J."/>
        </authorList>
    </citation>
    <scope>NUCLEOTIDE SEQUENCE [LARGE SCALE GENOMIC DNA]</scope>
    <source>
        <strain evidence="2">ING2-E5A</strain>
    </source>
</reference>
<proteinExistence type="predicted"/>